<dbReference type="PATRIC" id="fig|52.7.peg.6005"/>
<dbReference type="PANTHER" id="PTHR11261:SF3">
    <property type="entry name" value="RETINOL-BINDING PROTEIN 3"/>
    <property type="match status" value="1"/>
</dbReference>
<evidence type="ECO:0000256" key="2">
    <source>
        <dbReference type="SAM" id="SignalP"/>
    </source>
</evidence>
<organism evidence="4 5">
    <name type="scientific">Chondromyces crocatus</name>
    <dbReference type="NCBI Taxonomy" id="52"/>
    <lineage>
        <taxon>Bacteria</taxon>
        <taxon>Pseudomonadati</taxon>
        <taxon>Myxococcota</taxon>
        <taxon>Polyangia</taxon>
        <taxon>Polyangiales</taxon>
        <taxon>Polyangiaceae</taxon>
        <taxon>Chondromyces</taxon>
    </lineage>
</organism>
<dbReference type="Proteomes" id="UP000067626">
    <property type="component" value="Chromosome"/>
</dbReference>
<evidence type="ECO:0000256" key="1">
    <source>
        <dbReference type="SAM" id="MobiDB-lite"/>
    </source>
</evidence>
<sequence>MVRSGLMAGLFSVAALTACATGPLAPPAAPPSVAGAPPALAPRPDAPPPSSAPPQAPRTTTECPLPSPAPGAPSSPAQPGAPPARRRPPDGPLTEAERTQALDRLTDALQAKYVFPDLARKATATLRTKRNRRAYDPLATGHAFADTVTADLDQVLNDLHFRVLYRAEGIQEDELRGEPSAAERALHEAEGRYLNGGFERVERLPGNIGYIALTSFSFPARGARAAAAAMELLADTDALIIDVRHNPGGDPDLVATLCSYFFPEPVHLNDIYDRPKNATRQYWTSAAIPGRRYLDRPIYVLISRRTFSGAEEFAYDLQQLKRATLVGETTGGGANPGEVLRLSEHLAAFIPTGRAINPVSRTNWERIGVKPDLAVPADDALRLAQIEALQKVLPKISSPERKVLLEERLKQLGETR</sequence>
<dbReference type="Gene3D" id="3.30.750.44">
    <property type="match status" value="1"/>
</dbReference>
<dbReference type="InterPro" id="IPR005151">
    <property type="entry name" value="Tail-specific_protease"/>
</dbReference>
<keyword evidence="2" id="KW-0732">Signal</keyword>
<dbReference type="RefSeq" id="WP_050433062.1">
    <property type="nucleotide sequence ID" value="NZ_CP012159.1"/>
</dbReference>
<evidence type="ECO:0000259" key="3">
    <source>
        <dbReference type="SMART" id="SM00245"/>
    </source>
</evidence>
<accession>A0A0K1EKW0</accession>
<name>A0A0K1EKW0_CHOCO</name>
<feature type="compositionally biased region" description="Pro residues" evidence="1">
    <location>
        <begin position="39"/>
        <end position="56"/>
    </location>
</feature>
<dbReference type="GO" id="GO:0006508">
    <property type="term" value="P:proteolysis"/>
    <property type="evidence" value="ECO:0007669"/>
    <property type="project" value="InterPro"/>
</dbReference>
<feature type="region of interest" description="Disordered" evidence="1">
    <location>
        <begin position="24"/>
        <end position="94"/>
    </location>
</feature>
<gene>
    <name evidence="4" type="ORF">CMC5_054250</name>
</gene>
<dbReference type="AlphaFoldDB" id="A0A0K1EKW0"/>
<dbReference type="Gene3D" id="3.90.226.10">
    <property type="entry name" value="2-enoyl-CoA Hydratase, Chain A, domain 1"/>
    <property type="match status" value="1"/>
</dbReference>
<dbReference type="Pfam" id="PF03572">
    <property type="entry name" value="Peptidase_S41"/>
    <property type="match status" value="1"/>
</dbReference>
<evidence type="ECO:0000313" key="5">
    <source>
        <dbReference type="Proteomes" id="UP000067626"/>
    </source>
</evidence>
<dbReference type="OrthoDB" id="9758793at2"/>
<feature type="domain" description="Tail specific protease" evidence="3">
    <location>
        <begin position="179"/>
        <end position="376"/>
    </location>
</feature>
<evidence type="ECO:0000313" key="4">
    <source>
        <dbReference type="EMBL" id="AKT41258.1"/>
    </source>
</evidence>
<dbReference type="EMBL" id="CP012159">
    <property type="protein sequence ID" value="AKT41258.1"/>
    <property type="molecule type" value="Genomic_DNA"/>
</dbReference>
<dbReference type="PROSITE" id="PS51257">
    <property type="entry name" value="PROKAR_LIPOPROTEIN"/>
    <property type="match status" value="1"/>
</dbReference>
<dbReference type="InterPro" id="IPR029045">
    <property type="entry name" value="ClpP/crotonase-like_dom_sf"/>
</dbReference>
<proteinExistence type="predicted"/>
<dbReference type="GO" id="GO:0008236">
    <property type="term" value="F:serine-type peptidase activity"/>
    <property type="evidence" value="ECO:0007669"/>
    <property type="project" value="InterPro"/>
</dbReference>
<dbReference type="PANTHER" id="PTHR11261">
    <property type="entry name" value="INTERPHOTORECEPTOR RETINOID-BINDING PROTEIN"/>
    <property type="match status" value="1"/>
</dbReference>
<keyword evidence="5" id="KW-1185">Reference proteome</keyword>
<feature type="chain" id="PRO_5005459633" description="Tail specific protease domain-containing protein" evidence="2">
    <location>
        <begin position="21"/>
        <end position="416"/>
    </location>
</feature>
<dbReference type="STRING" id="52.CMC5_054250"/>
<dbReference type="SUPFAM" id="SSF52096">
    <property type="entry name" value="ClpP/crotonase"/>
    <property type="match status" value="1"/>
</dbReference>
<dbReference type="SMART" id="SM00245">
    <property type="entry name" value="TSPc"/>
    <property type="match status" value="1"/>
</dbReference>
<dbReference type="CDD" id="cd07563">
    <property type="entry name" value="Peptidase_S41_IRBP"/>
    <property type="match status" value="1"/>
</dbReference>
<feature type="signal peptide" evidence="2">
    <location>
        <begin position="1"/>
        <end position="20"/>
    </location>
</feature>
<reference evidence="4 5" key="1">
    <citation type="submission" date="2015-07" db="EMBL/GenBank/DDBJ databases">
        <title>Genome analysis of myxobacterium Chondromyces crocatus Cm c5 reveals a high potential for natural compound synthesis and the genetic basis for the loss of fruiting body formation.</title>
        <authorList>
            <person name="Zaburannyi N."/>
            <person name="Bunk B."/>
            <person name="Maier J."/>
            <person name="Overmann J."/>
            <person name="Mueller R."/>
        </authorList>
    </citation>
    <scope>NUCLEOTIDE SEQUENCE [LARGE SCALE GENOMIC DNA]</scope>
    <source>
        <strain evidence="4 5">Cm c5</strain>
    </source>
</reference>
<protein>
    <recommendedName>
        <fullName evidence="3">Tail specific protease domain-containing protein</fullName>
    </recommendedName>
</protein>
<dbReference type="KEGG" id="ccro:CMC5_054250"/>